<feature type="region of interest" description="Disordered" evidence="1">
    <location>
        <begin position="144"/>
        <end position="270"/>
    </location>
</feature>
<dbReference type="InterPro" id="IPR014044">
    <property type="entry name" value="CAP_dom"/>
</dbReference>
<name>A0A8E6Y9F8_MONPR</name>
<accession>A0A8E6Y9F8</accession>
<dbReference type="EMBL" id="MW659342">
    <property type="protein sequence ID" value="QVT77523.1"/>
    <property type="molecule type" value="Genomic_DNA"/>
</dbReference>
<feature type="chain" id="PRO_5034802517" evidence="2">
    <location>
        <begin position="22"/>
        <end position="270"/>
    </location>
</feature>
<sequence>MKLNSFYTLLSFTFVSLQAFAAPHDPRDNNDQEAWLELHNQERGQNGAGELTWDESLAQKAEESAKQCKLKASAGQNAGYGGSPDEVFKLWADTAGNYPDNASKATPWIQIVYNSASSVGCASAPCDNKVLNVCLYNTPIDKDYANQVEGGKGGGKKKSPSKNIAIPPLPKGGKHKQEKEKEEEKEEEKEGAKHKKEKEKEGNVGEDQQEKKESKKQKQKEGGDGGEEMNDNLKQAQDAILGFEGKIDKKGGDPHHITDSWHNKRDIEQM</sequence>
<feature type="signal peptide" evidence="2">
    <location>
        <begin position="1"/>
        <end position="21"/>
    </location>
</feature>
<dbReference type="PANTHER" id="PTHR10334">
    <property type="entry name" value="CYSTEINE-RICH SECRETORY PROTEIN-RELATED"/>
    <property type="match status" value="1"/>
</dbReference>
<dbReference type="Pfam" id="PF00188">
    <property type="entry name" value="CAP"/>
    <property type="match status" value="1"/>
</dbReference>
<feature type="domain" description="SCP" evidence="3">
    <location>
        <begin position="30"/>
        <end position="140"/>
    </location>
</feature>
<evidence type="ECO:0000259" key="3">
    <source>
        <dbReference type="SMART" id="SM00198"/>
    </source>
</evidence>
<feature type="compositionally biased region" description="Basic and acidic residues" evidence="1">
    <location>
        <begin position="198"/>
        <end position="213"/>
    </location>
</feature>
<keyword evidence="2" id="KW-0732">Signal</keyword>
<protein>
    <submittedName>
        <fullName evidence="4">Pathogenesis-related protein 1</fullName>
    </submittedName>
</protein>
<dbReference type="SMART" id="SM00198">
    <property type="entry name" value="SCP"/>
    <property type="match status" value="1"/>
</dbReference>
<dbReference type="AlphaFoldDB" id="A0A8E6Y9F8"/>
<proteinExistence type="predicted"/>
<reference evidence="4" key="2">
    <citation type="submission" date="2021-02" db="EMBL/GenBank/DDBJ databases">
        <authorList>
            <person name="de Vasconcelos A.A."/>
            <person name="Jose J."/>
            <person name="Tokimatu P.M."/>
            <person name="Camargo A.P."/>
            <person name="Teixeira P.J.P.L."/>
            <person name="Thomazzella D.P.T."/>
            <person name="Prado P.F.V."/>
            <person name="Fiorin G.L."/>
            <person name="Carazzolle M.F."/>
            <person name="Pereira G.A.G."/>
            <person name="Baroni R.M."/>
        </authorList>
    </citation>
    <scope>NUCLEOTIDE SEQUENCE</scope>
    <source>
        <strain evidence="4">322</strain>
    </source>
</reference>
<reference evidence="4" key="1">
    <citation type="journal article" date="2021" name="BMC Ecol Evol">
        <title>Adaptive evolution of Moniliophthora PR-1 proteins towards its pathogenic lifestyle.</title>
        <authorList>
            <person name="Vasconcelos A.A."/>
            <person name="Jose J."/>
            <person name="Tokimatu P.M."/>
            <person name="Camargo A.P."/>
            <person name="Teixeira P.J.P.L."/>
            <person name="Thomazella D.P.T."/>
            <person name="do Prado P.F.V."/>
            <person name="Fiorin G.L."/>
            <person name="Costa J.L."/>
            <person name="Figueira A."/>
            <person name="Carazzolle M.F."/>
            <person name="Pereira G.A.G."/>
            <person name="Baroni R.M."/>
        </authorList>
    </citation>
    <scope>NUCLEOTIDE SEQUENCE</scope>
    <source>
        <strain evidence="4">322</strain>
    </source>
</reference>
<organism evidence="4">
    <name type="scientific">Moniliophthora perniciosa</name>
    <name type="common">Witches'-broom disease fungus</name>
    <name type="synonym">Marasmius perniciosus</name>
    <dbReference type="NCBI Taxonomy" id="153609"/>
    <lineage>
        <taxon>Eukaryota</taxon>
        <taxon>Fungi</taxon>
        <taxon>Dikarya</taxon>
        <taxon>Basidiomycota</taxon>
        <taxon>Agaricomycotina</taxon>
        <taxon>Agaricomycetes</taxon>
        <taxon>Agaricomycetidae</taxon>
        <taxon>Agaricales</taxon>
        <taxon>Marasmiineae</taxon>
        <taxon>Marasmiaceae</taxon>
        <taxon>Moniliophthora</taxon>
    </lineage>
</organism>
<feature type="compositionally biased region" description="Basic and acidic residues" evidence="1">
    <location>
        <begin position="245"/>
        <end position="270"/>
    </location>
</feature>
<evidence type="ECO:0000256" key="1">
    <source>
        <dbReference type="SAM" id="MobiDB-lite"/>
    </source>
</evidence>
<dbReference type="InterPro" id="IPR001283">
    <property type="entry name" value="CRISP-related"/>
</dbReference>
<evidence type="ECO:0000256" key="2">
    <source>
        <dbReference type="SAM" id="SignalP"/>
    </source>
</evidence>
<evidence type="ECO:0000313" key="4">
    <source>
        <dbReference type="EMBL" id="QVT77523.1"/>
    </source>
</evidence>